<feature type="compositionally biased region" description="Polar residues" evidence="1">
    <location>
        <begin position="1"/>
        <end position="14"/>
    </location>
</feature>
<evidence type="ECO:0000313" key="3">
    <source>
        <dbReference type="Proteomes" id="UP000825935"/>
    </source>
</evidence>
<organism evidence="2 3">
    <name type="scientific">Ceratopteris richardii</name>
    <name type="common">Triangle waterfern</name>
    <dbReference type="NCBI Taxonomy" id="49495"/>
    <lineage>
        <taxon>Eukaryota</taxon>
        <taxon>Viridiplantae</taxon>
        <taxon>Streptophyta</taxon>
        <taxon>Embryophyta</taxon>
        <taxon>Tracheophyta</taxon>
        <taxon>Polypodiopsida</taxon>
        <taxon>Polypodiidae</taxon>
        <taxon>Polypodiales</taxon>
        <taxon>Pteridineae</taxon>
        <taxon>Pteridaceae</taxon>
        <taxon>Parkerioideae</taxon>
        <taxon>Ceratopteris</taxon>
    </lineage>
</organism>
<dbReference type="Proteomes" id="UP000825935">
    <property type="component" value="Chromosome 36"/>
</dbReference>
<name>A0A8T2QAQ3_CERRI</name>
<evidence type="ECO:0000313" key="2">
    <source>
        <dbReference type="EMBL" id="KAH7281177.1"/>
    </source>
</evidence>
<evidence type="ECO:0000256" key="1">
    <source>
        <dbReference type="SAM" id="MobiDB-lite"/>
    </source>
</evidence>
<reference evidence="2" key="1">
    <citation type="submission" date="2021-08" db="EMBL/GenBank/DDBJ databases">
        <title>WGS assembly of Ceratopteris richardii.</title>
        <authorList>
            <person name="Marchant D.B."/>
            <person name="Chen G."/>
            <person name="Jenkins J."/>
            <person name="Shu S."/>
            <person name="Leebens-Mack J."/>
            <person name="Grimwood J."/>
            <person name="Schmutz J."/>
            <person name="Soltis P."/>
            <person name="Soltis D."/>
            <person name="Chen Z.-H."/>
        </authorList>
    </citation>
    <scope>NUCLEOTIDE SEQUENCE</scope>
    <source>
        <strain evidence="2">Whitten #5841</strain>
        <tissue evidence="2">Leaf</tissue>
    </source>
</reference>
<feature type="region of interest" description="Disordered" evidence="1">
    <location>
        <begin position="115"/>
        <end position="139"/>
    </location>
</feature>
<accession>A0A8T2QAQ3</accession>
<feature type="region of interest" description="Disordered" evidence="1">
    <location>
        <begin position="220"/>
        <end position="240"/>
    </location>
</feature>
<feature type="compositionally biased region" description="Basic and acidic residues" evidence="1">
    <location>
        <begin position="129"/>
        <end position="139"/>
    </location>
</feature>
<sequence>MPTSGQNNASSLPSLRSEGDMLPGEYPASGNAEGSSPSDEAADGTQLLRASPSKQSDRLLTPPEGSRLSLQQNLQATRCSRALPDLLRGRNMQVFAVKLYPFTAVNAIAQIQPEGRHRLRQRKQKDRHHRDENQECKDRHIQSDLYQQLQKNQRQHQLHQELDHLEQGIHEQLTHSESSFRETSSLRERIDRRLHLMPEGYSDLSPSTSSPARTSTTCRQCHEKPICPPPPRKPAFKSKRPSSNFYRKFFVPSNLAELPPSLQALFTT</sequence>
<feature type="compositionally biased region" description="Basic residues" evidence="1">
    <location>
        <begin position="117"/>
        <end position="128"/>
    </location>
</feature>
<gene>
    <name evidence="2" type="ORF">KP509_36G033900</name>
</gene>
<proteinExistence type="predicted"/>
<protein>
    <submittedName>
        <fullName evidence="2">Uncharacterized protein</fullName>
    </submittedName>
</protein>
<dbReference type="AlphaFoldDB" id="A0A8T2QAQ3"/>
<comment type="caution">
    <text evidence="2">The sequence shown here is derived from an EMBL/GenBank/DDBJ whole genome shotgun (WGS) entry which is preliminary data.</text>
</comment>
<dbReference type="EMBL" id="CM035441">
    <property type="protein sequence ID" value="KAH7281177.1"/>
    <property type="molecule type" value="Genomic_DNA"/>
</dbReference>
<keyword evidence="3" id="KW-1185">Reference proteome</keyword>
<feature type="region of interest" description="Disordered" evidence="1">
    <location>
        <begin position="1"/>
        <end position="72"/>
    </location>
</feature>